<proteinExistence type="predicted"/>
<comment type="caution">
    <text evidence="1">The sequence shown here is derived from an EMBL/GenBank/DDBJ whole genome shotgun (WGS) entry which is preliminary data.</text>
</comment>
<dbReference type="EMBL" id="VUJU01000453">
    <property type="protein sequence ID" value="KAF0770304.1"/>
    <property type="molecule type" value="Genomic_DNA"/>
</dbReference>
<reference evidence="1 2" key="1">
    <citation type="submission" date="2019-08" db="EMBL/GenBank/DDBJ databases">
        <title>Whole genome of Aphis craccivora.</title>
        <authorList>
            <person name="Voronova N.V."/>
            <person name="Shulinski R.S."/>
            <person name="Bandarenka Y.V."/>
            <person name="Zhorov D.G."/>
            <person name="Warner D."/>
        </authorList>
    </citation>
    <scope>NUCLEOTIDE SEQUENCE [LARGE SCALE GENOMIC DNA]</scope>
    <source>
        <strain evidence="1">180601</strain>
        <tissue evidence="1">Whole Body</tissue>
    </source>
</reference>
<name>A0A6G0ZHE0_APHCR</name>
<gene>
    <name evidence="1" type="ORF">FWK35_00000808</name>
</gene>
<protein>
    <submittedName>
        <fullName evidence="1">Uncharacterized protein</fullName>
    </submittedName>
</protein>
<dbReference type="Proteomes" id="UP000478052">
    <property type="component" value="Unassembled WGS sequence"/>
</dbReference>
<sequence length="22" mass="2661">MIRVQKKSVFVTAFYCILERKT</sequence>
<evidence type="ECO:0000313" key="1">
    <source>
        <dbReference type="EMBL" id="KAF0770304.1"/>
    </source>
</evidence>
<accession>A0A6G0ZHE0</accession>
<evidence type="ECO:0000313" key="2">
    <source>
        <dbReference type="Proteomes" id="UP000478052"/>
    </source>
</evidence>
<organism evidence="1 2">
    <name type="scientific">Aphis craccivora</name>
    <name type="common">Cowpea aphid</name>
    <dbReference type="NCBI Taxonomy" id="307492"/>
    <lineage>
        <taxon>Eukaryota</taxon>
        <taxon>Metazoa</taxon>
        <taxon>Ecdysozoa</taxon>
        <taxon>Arthropoda</taxon>
        <taxon>Hexapoda</taxon>
        <taxon>Insecta</taxon>
        <taxon>Pterygota</taxon>
        <taxon>Neoptera</taxon>
        <taxon>Paraneoptera</taxon>
        <taxon>Hemiptera</taxon>
        <taxon>Sternorrhyncha</taxon>
        <taxon>Aphidomorpha</taxon>
        <taxon>Aphidoidea</taxon>
        <taxon>Aphididae</taxon>
        <taxon>Aphidini</taxon>
        <taxon>Aphis</taxon>
        <taxon>Aphis</taxon>
    </lineage>
</organism>
<dbReference type="AlphaFoldDB" id="A0A6G0ZHE0"/>
<keyword evidence="2" id="KW-1185">Reference proteome</keyword>